<dbReference type="Pfam" id="PF14020">
    <property type="entry name" value="DUF4236"/>
    <property type="match status" value="1"/>
</dbReference>
<dbReference type="AlphaFoldDB" id="A8SBA2"/>
<sequence>MGIRARKTFKAGPVRMTVSKSGVSTSIGVKGVRVGKMANGKTRTTVSVPGTGISYVTESKKKEPAELPLDPSTRTPPIWFRFMGVLSVVLAAMLLILALLWWPSLIFAAFFFWLGVKLVKNAKSYSGQSILRDISGADLDDDE</sequence>
<evidence type="ECO:0000256" key="1">
    <source>
        <dbReference type="SAM" id="Phobius"/>
    </source>
</evidence>
<organism evidence="3 4">
    <name type="scientific">Faecalibacterium prausnitzii M21/2</name>
    <dbReference type="NCBI Taxonomy" id="411485"/>
    <lineage>
        <taxon>Bacteria</taxon>
        <taxon>Bacillati</taxon>
        <taxon>Bacillota</taxon>
        <taxon>Clostridia</taxon>
        <taxon>Eubacteriales</taxon>
        <taxon>Oscillospiraceae</taxon>
        <taxon>Faecalibacterium</taxon>
    </lineage>
</organism>
<dbReference type="HOGENOM" id="CLU_1803283_0_0_9"/>
<reference evidence="3 4" key="1">
    <citation type="submission" date="2007-09" db="EMBL/GenBank/DDBJ databases">
        <title>Draft genome sequence of Faecalibacterium prausnitzii M21/2.</title>
        <authorList>
            <person name="Sudarsanam P."/>
            <person name="Ley R."/>
            <person name="Guruge J."/>
            <person name="Turnbaugh P.J."/>
            <person name="Mahowald M."/>
            <person name="Liep D."/>
            <person name="Gordon J."/>
        </authorList>
    </citation>
    <scope>NUCLEOTIDE SEQUENCE [LARGE SCALE GENOMIC DNA]</scope>
    <source>
        <strain evidence="3 4">M21/2</strain>
    </source>
</reference>
<feature type="transmembrane region" description="Helical" evidence="1">
    <location>
        <begin position="78"/>
        <end position="96"/>
    </location>
</feature>
<comment type="caution">
    <text evidence="3">The sequence shown here is derived from an EMBL/GenBank/DDBJ whole genome shotgun (WGS) entry which is preliminary data.</text>
</comment>
<evidence type="ECO:0000313" key="4">
    <source>
        <dbReference type="Proteomes" id="UP000005945"/>
    </source>
</evidence>
<keyword evidence="1" id="KW-0812">Transmembrane</keyword>
<protein>
    <recommendedName>
        <fullName evidence="2">DUF4236 domain-containing protein</fullName>
    </recommendedName>
</protein>
<dbReference type="InterPro" id="IPR025330">
    <property type="entry name" value="DUF4236"/>
</dbReference>
<accession>A8SBA2</accession>
<evidence type="ECO:0000259" key="2">
    <source>
        <dbReference type="Pfam" id="PF14020"/>
    </source>
</evidence>
<proteinExistence type="predicted"/>
<reference evidence="3 4" key="2">
    <citation type="submission" date="2007-09" db="EMBL/GenBank/DDBJ databases">
        <authorList>
            <person name="Fulton L."/>
            <person name="Clifton S."/>
            <person name="Fulton B."/>
            <person name="Xu J."/>
            <person name="Minx P."/>
            <person name="Pepin K.H."/>
            <person name="Johnson M."/>
            <person name="Thiruvilangam P."/>
            <person name="Bhonagiri V."/>
            <person name="Nash W.E."/>
            <person name="Mardis E.R."/>
            <person name="Wilson R.K."/>
        </authorList>
    </citation>
    <scope>NUCLEOTIDE SEQUENCE [LARGE SCALE GENOMIC DNA]</scope>
    <source>
        <strain evidence="3 4">M21/2</strain>
    </source>
</reference>
<dbReference type="RefSeq" id="WP_005923837.1">
    <property type="nucleotide sequence ID" value="NZ_DS483500.1"/>
</dbReference>
<dbReference type="GeneID" id="75069686"/>
<dbReference type="Proteomes" id="UP000005945">
    <property type="component" value="Unassembled WGS sequence"/>
</dbReference>
<dbReference type="EMBL" id="ABED02000025">
    <property type="protein sequence ID" value="EDP21786.1"/>
    <property type="molecule type" value="Genomic_DNA"/>
</dbReference>
<keyword evidence="1" id="KW-0472">Membrane</keyword>
<gene>
    <name evidence="3" type="ORF">FAEPRAM212_01608</name>
</gene>
<evidence type="ECO:0000313" key="3">
    <source>
        <dbReference type="EMBL" id="EDP21786.1"/>
    </source>
</evidence>
<feature type="domain" description="DUF4236" evidence="2">
    <location>
        <begin position="6"/>
        <end position="55"/>
    </location>
</feature>
<name>A8SBA2_9FIRM</name>
<keyword evidence="1" id="KW-1133">Transmembrane helix</keyword>